<feature type="transmembrane region" description="Helical" evidence="2">
    <location>
        <begin position="88"/>
        <end position="115"/>
    </location>
</feature>
<feature type="transmembrane region" description="Helical" evidence="2">
    <location>
        <begin position="276"/>
        <end position="294"/>
    </location>
</feature>
<keyword evidence="4" id="KW-1185">Reference proteome</keyword>
<keyword evidence="2" id="KW-0472">Membrane</keyword>
<comment type="caution">
    <text evidence="3">The sequence shown here is derived from an EMBL/GenBank/DDBJ whole genome shotgun (WGS) entry which is preliminary data.</text>
</comment>
<evidence type="ECO:0000313" key="3">
    <source>
        <dbReference type="EMBL" id="MBE1492557.1"/>
    </source>
</evidence>
<evidence type="ECO:0000256" key="1">
    <source>
        <dbReference type="SAM" id="MobiDB-lite"/>
    </source>
</evidence>
<feature type="transmembrane region" description="Helical" evidence="2">
    <location>
        <begin position="161"/>
        <end position="179"/>
    </location>
</feature>
<keyword evidence="2" id="KW-0812">Transmembrane</keyword>
<feature type="transmembrane region" description="Helical" evidence="2">
    <location>
        <begin position="185"/>
        <end position="202"/>
    </location>
</feature>
<feature type="transmembrane region" description="Helical" evidence="2">
    <location>
        <begin position="306"/>
        <end position="327"/>
    </location>
</feature>
<dbReference type="AlphaFoldDB" id="A0A927R2H2"/>
<feature type="transmembrane region" description="Helical" evidence="2">
    <location>
        <begin position="135"/>
        <end position="154"/>
    </location>
</feature>
<dbReference type="EMBL" id="JADBEB010000001">
    <property type="protein sequence ID" value="MBE1492557.1"/>
    <property type="molecule type" value="Genomic_DNA"/>
</dbReference>
<feature type="transmembrane region" description="Helical" evidence="2">
    <location>
        <begin position="247"/>
        <end position="264"/>
    </location>
</feature>
<reference evidence="3" key="1">
    <citation type="submission" date="2020-10" db="EMBL/GenBank/DDBJ databases">
        <title>Sequencing the genomes of 1000 actinobacteria strains.</title>
        <authorList>
            <person name="Klenk H.-P."/>
        </authorList>
    </citation>
    <scope>NUCLEOTIDE SEQUENCE</scope>
    <source>
        <strain evidence="3">DSM 46832</strain>
    </source>
</reference>
<name>A0A927R2H2_9ACTN</name>
<feature type="transmembrane region" description="Helical" evidence="2">
    <location>
        <begin position="209"/>
        <end position="227"/>
    </location>
</feature>
<proteinExistence type="predicted"/>
<evidence type="ECO:0000256" key="2">
    <source>
        <dbReference type="SAM" id="Phobius"/>
    </source>
</evidence>
<organism evidence="3 4">
    <name type="scientific">Plantactinospora soyae</name>
    <dbReference type="NCBI Taxonomy" id="1544732"/>
    <lineage>
        <taxon>Bacteria</taxon>
        <taxon>Bacillati</taxon>
        <taxon>Actinomycetota</taxon>
        <taxon>Actinomycetes</taxon>
        <taxon>Micromonosporales</taxon>
        <taxon>Micromonosporaceae</taxon>
        <taxon>Plantactinospora</taxon>
    </lineage>
</organism>
<protein>
    <submittedName>
        <fullName evidence="3">Uncharacterized protein</fullName>
    </submittedName>
</protein>
<gene>
    <name evidence="3" type="ORF">H4W31_008195</name>
</gene>
<feature type="region of interest" description="Disordered" evidence="1">
    <location>
        <begin position="1"/>
        <end position="24"/>
    </location>
</feature>
<keyword evidence="2" id="KW-1133">Transmembrane helix</keyword>
<sequence>MTGPTDPDSTEAVDRSDTDTPGSTTLERRYRRLLYAYPRRYRAVRGDELVGTYLDLAGAERSWPSPHDAADVLRGGIRERLRERGATGLLAGLPIAAMFALGSLTALAVFLLYQVELTPYPDGVVTEPVGPVKTFGAFVWAGWLLAGLATAVLPGRWARRAVLVALLLTVGTLPASALTGLSRPPLFVLLPVLALGLTTLALPDRPGWIGRIMPALVALIGTGVALLFERAETGGDWFTSYYSTKEILLMAAGIVLGLALLVGLGRATVADNRSLWAFLVLLTPVGLLGVRQIAEAYWWNVNMPRLVATSAALVLIGGGILLAAIVAQGVRHRATRQRTAAGPCPTCGHVPEVAARTSTATPGTAI</sequence>
<accession>A0A927R2H2</accession>
<dbReference type="RefSeq" id="WP_225945930.1">
    <property type="nucleotide sequence ID" value="NZ_JADBEB010000001.1"/>
</dbReference>
<evidence type="ECO:0000313" key="4">
    <source>
        <dbReference type="Proteomes" id="UP000649753"/>
    </source>
</evidence>
<dbReference type="Proteomes" id="UP000649753">
    <property type="component" value="Unassembled WGS sequence"/>
</dbReference>